<keyword evidence="1" id="KW-0732">Signal</keyword>
<evidence type="ECO:0000256" key="1">
    <source>
        <dbReference type="SAM" id="SignalP"/>
    </source>
</evidence>
<protein>
    <recommendedName>
        <fullName evidence="4">DUF2599 domain-containing protein</fullName>
    </recommendedName>
</protein>
<sequence>MAAAVGLAASSFGAVAAHADSSEEPDAATFVTQIVPEALASTAPLNASAEGLEAHVGDVDVAIPYGATEPIQLVSDGAEISVGIDAAVSGASLAVGGHAAAFAHADGDASVVNLNDDGSLRITSVLQSAQSQDSFSYTYTGVDLVLFQDGGVVGYDESGAVQLVVDLPWAFDASGAPVPTWYELDGNVLTQVVDHSSGSFQYPIVADPTNYGGNTMYKNISAAADPAGGDRVSVTVGTYNFSRASDSAIWESYKSLVPSKYEAETMRKQLICHARNIGAVKNPWNLETRRPNVSYADFVLNLCNPN</sequence>
<feature type="chain" id="PRO_5010260063" description="DUF2599 domain-containing protein" evidence="1">
    <location>
        <begin position="20"/>
        <end position="306"/>
    </location>
</feature>
<dbReference type="RefSeq" id="WP_060927845.1">
    <property type="nucleotide sequence ID" value="NZ_FNSQ01000005.1"/>
</dbReference>
<dbReference type="OrthoDB" id="4412570at2"/>
<keyword evidence="3" id="KW-1185">Reference proteome</keyword>
<evidence type="ECO:0008006" key="4">
    <source>
        <dbReference type="Google" id="ProtNLM"/>
    </source>
</evidence>
<dbReference type="Pfam" id="PF10783">
    <property type="entry name" value="DUF2599"/>
    <property type="match status" value="1"/>
</dbReference>
<evidence type="ECO:0000313" key="3">
    <source>
        <dbReference type="Proteomes" id="UP000183750"/>
    </source>
</evidence>
<reference evidence="3" key="1">
    <citation type="submission" date="2016-10" db="EMBL/GenBank/DDBJ databases">
        <authorList>
            <person name="Varghese N."/>
            <person name="Submissions S."/>
        </authorList>
    </citation>
    <scope>NUCLEOTIDE SEQUENCE [LARGE SCALE GENOMIC DNA]</scope>
    <source>
        <strain evidence="3">DSM 16089</strain>
    </source>
</reference>
<dbReference type="AlphaFoldDB" id="A0A1H4J532"/>
<feature type="signal peptide" evidence="1">
    <location>
        <begin position="1"/>
        <end position="19"/>
    </location>
</feature>
<dbReference type="EMBL" id="FNSQ01000005">
    <property type="protein sequence ID" value="SEB41353.1"/>
    <property type="molecule type" value="Genomic_DNA"/>
</dbReference>
<evidence type="ECO:0000313" key="2">
    <source>
        <dbReference type="EMBL" id="SEB41353.1"/>
    </source>
</evidence>
<accession>A0A1H4J532</accession>
<gene>
    <name evidence="2" type="ORF">SAMN04489807_0580</name>
</gene>
<organism evidence="2 3">
    <name type="scientific">Microbacterium hydrocarbonoxydans</name>
    <dbReference type="NCBI Taxonomy" id="273678"/>
    <lineage>
        <taxon>Bacteria</taxon>
        <taxon>Bacillati</taxon>
        <taxon>Actinomycetota</taxon>
        <taxon>Actinomycetes</taxon>
        <taxon>Micrococcales</taxon>
        <taxon>Microbacteriaceae</taxon>
        <taxon>Microbacterium</taxon>
    </lineage>
</organism>
<dbReference type="Proteomes" id="UP000183750">
    <property type="component" value="Unassembled WGS sequence"/>
</dbReference>
<proteinExistence type="predicted"/>
<name>A0A1H4J532_9MICO</name>
<dbReference type="InterPro" id="IPR019719">
    <property type="entry name" value="DUF2599"/>
</dbReference>